<dbReference type="CDD" id="cd02440">
    <property type="entry name" value="AdoMet_MTases"/>
    <property type="match status" value="1"/>
</dbReference>
<dbReference type="InterPro" id="IPR025714">
    <property type="entry name" value="Methyltranfer_dom"/>
</dbReference>
<dbReference type="EMBL" id="PFBW01000167">
    <property type="protein sequence ID" value="PIR77196.1"/>
    <property type="molecule type" value="Genomic_DNA"/>
</dbReference>
<organism evidence="3 4">
    <name type="scientific">Candidatus Magasanikbacteria bacterium CG10_big_fil_rev_8_21_14_0_10_38_6</name>
    <dbReference type="NCBI Taxonomy" id="1974647"/>
    <lineage>
        <taxon>Bacteria</taxon>
        <taxon>Candidatus Magasanikiibacteriota</taxon>
    </lineage>
</organism>
<gene>
    <name evidence="3" type="ORF">COU30_03810</name>
</gene>
<name>A0A2M6P0E9_9BACT</name>
<evidence type="ECO:0000259" key="2">
    <source>
        <dbReference type="Pfam" id="PF13847"/>
    </source>
</evidence>
<dbReference type="Proteomes" id="UP000228528">
    <property type="component" value="Unassembled WGS sequence"/>
</dbReference>
<accession>A0A2M6P0E9</accession>
<sequence>MVFFILVVLRFFLLLEKNFCLLIFNLYPLFKLINDCYWIIVKIFLFWRMHVFLFINKICSMQNKKEILYHKMQFDSPYRSTIAFWDWILSMPCMKGSDTILDIGTGMGSNVFYFQRVSPEKKFIGIDQNVKLIEVAKKHLLDNFVTNISFDVGDLYNLSKEKYVGIDGIVSLQLLSWLENYEQPLQSMFDLSPRWIAASSLFYEGCLESYTTVRDYYRPDIFGNNFSLYHYNIYSLDKVKKLFFDHGYPNFYFVPFHIDIDLERNTKDLGTYTITTKHNERLQFTGPLYLPWYFIFASK</sequence>
<reference evidence="4" key="1">
    <citation type="submission" date="2017-09" db="EMBL/GenBank/DDBJ databases">
        <title>Depth-based differentiation of microbial function through sediment-hosted aquifers and enrichment of novel symbionts in the deep terrestrial subsurface.</title>
        <authorList>
            <person name="Probst A.J."/>
            <person name="Ladd B."/>
            <person name="Jarett J.K."/>
            <person name="Geller-Mcgrath D.E."/>
            <person name="Sieber C.M.K."/>
            <person name="Emerson J.B."/>
            <person name="Anantharaman K."/>
            <person name="Thomas B.C."/>
            <person name="Malmstrom R."/>
            <person name="Stieglmeier M."/>
            <person name="Klingl A."/>
            <person name="Woyke T."/>
            <person name="Ryan C.M."/>
            <person name="Banfield J.F."/>
        </authorList>
    </citation>
    <scope>NUCLEOTIDE SEQUENCE [LARGE SCALE GENOMIC DNA]</scope>
</reference>
<evidence type="ECO:0000256" key="1">
    <source>
        <dbReference type="SAM" id="Phobius"/>
    </source>
</evidence>
<dbReference type="Pfam" id="PF13847">
    <property type="entry name" value="Methyltransf_31"/>
    <property type="match status" value="1"/>
</dbReference>
<evidence type="ECO:0000313" key="4">
    <source>
        <dbReference type="Proteomes" id="UP000228528"/>
    </source>
</evidence>
<keyword evidence="1" id="KW-0472">Membrane</keyword>
<dbReference type="AlphaFoldDB" id="A0A2M6P0E9"/>
<dbReference type="Gene3D" id="3.40.50.150">
    <property type="entry name" value="Vaccinia Virus protein VP39"/>
    <property type="match status" value="1"/>
</dbReference>
<dbReference type="SUPFAM" id="SSF53335">
    <property type="entry name" value="S-adenosyl-L-methionine-dependent methyltransferases"/>
    <property type="match status" value="1"/>
</dbReference>
<protein>
    <recommendedName>
        <fullName evidence="2">Methyltransferase domain-containing protein</fullName>
    </recommendedName>
</protein>
<keyword evidence="1" id="KW-1133">Transmembrane helix</keyword>
<proteinExistence type="predicted"/>
<comment type="caution">
    <text evidence="3">The sequence shown here is derived from an EMBL/GenBank/DDBJ whole genome shotgun (WGS) entry which is preliminary data.</text>
</comment>
<feature type="transmembrane region" description="Helical" evidence="1">
    <location>
        <begin position="36"/>
        <end position="55"/>
    </location>
</feature>
<dbReference type="InterPro" id="IPR029063">
    <property type="entry name" value="SAM-dependent_MTases_sf"/>
</dbReference>
<keyword evidence="1" id="KW-0812">Transmembrane</keyword>
<feature type="domain" description="Methyltransferase" evidence="2">
    <location>
        <begin position="97"/>
        <end position="190"/>
    </location>
</feature>
<evidence type="ECO:0000313" key="3">
    <source>
        <dbReference type="EMBL" id="PIR77196.1"/>
    </source>
</evidence>